<dbReference type="PATRIC" id="fig|49338.4.peg.2551"/>
<dbReference type="InterPro" id="IPR000412">
    <property type="entry name" value="ABC_2_transport"/>
</dbReference>
<dbReference type="Pfam" id="PF01061">
    <property type="entry name" value="ABC2_membrane"/>
    <property type="match status" value="1"/>
</dbReference>
<dbReference type="PANTHER" id="PTHR43229:SF6">
    <property type="entry name" value="ABC-TYPE MULTIDRUG TRANSPORT SYSTEM, PERMEASE COMPONENT"/>
    <property type="match status" value="1"/>
</dbReference>
<dbReference type="Proteomes" id="UP000054623">
    <property type="component" value="Unassembled WGS sequence"/>
</dbReference>
<accession>A0A098B099</accession>
<dbReference type="EMBL" id="LOCK01000012">
    <property type="protein sequence ID" value="KTE92626.1"/>
    <property type="molecule type" value="Genomic_DNA"/>
</dbReference>
<feature type="domain" description="ABC transmembrane type-2" evidence="6">
    <location>
        <begin position="27"/>
        <end position="259"/>
    </location>
</feature>
<evidence type="ECO:0000313" key="8">
    <source>
        <dbReference type="EMBL" id="KTE92626.1"/>
    </source>
</evidence>
<keyword evidence="4 5" id="KW-0472">Membrane</keyword>
<proteinExistence type="inferred from homology"/>
<dbReference type="OrthoDB" id="1414986at2"/>
<keyword evidence="5" id="KW-1003">Cell membrane</keyword>
<sequence>MWQTFRATFRRNYLTMHRAYPWSFFIGNILSAAYTVLFAYLTYNYVFLGQMETRFADFAGTGDYISYVVLGGTVYSLAVSMLMIVSRALITELREGSLEALLLTPSSRKGYFLGTGMQGLMRVGIEFSVMILIGWFLGLNLTHINGLAAFIVLSITIGSFFAQALVLGSVMLYFRDTYITQNTLFIVMAFVSGVTFPTQYLPGWLQPLSMMMPLNYGLQAFRRSVIEGSGLWASRSELASLIVLSLIYFAIGVWAIQVTEKRVVEKIFD</sequence>
<feature type="transmembrane region" description="Helical" evidence="5">
    <location>
        <begin position="20"/>
        <end position="44"/>
    </location>
</feature>
<gene>
    <name evidence="8" type="ORF">AT727_18120</name>
    <name evidence="7" type="ORF">DPCES_2371</name>
</gene>
<evidence type="ECO:0000256" key="2">
    <source>
        <dbReference type="ARBA" id="ARBA00022692"/>
    </source>
</evidence>
<reference evidence="7" key="1">
    <citation type="submission" date="2014-07" db="EMBL/GenBank/DDBJ databases">
        <authorList>
            <person name="Hornung V.Bastian."/>
        </authorList>
    </citation>
    <scope>NUCLEOTIDE SEQUENCE</scope>
    <source>
        <strain evidence="7">PCE-S</strain>
    </source>
</reference>
<evidence type="ECO:0000256" key="3">
    <source>
        <dbReference type="ARBA" id="ARBA00022989"/>
    </source>
</evidence>
<dbReference type="GO" id="GO:0043190">
    <property type="term" value="C:ATP-binding cassette (ABC) transporter complex"/>
    <property type="evidence" value="ECO:0007669"/>
    <property type="project" value="InterPro"/>
</dbReference>
<comment type="subcellular location">
    <subcellularLocation>
        <location evidence="5">Cell membrane</location>
        <topology evidence="5">Multi-pass membrane protein</topology>
    </subcellularLocation>
    <subcellularLocation>
        <location evidence="1">Membrane</location>
        <topology evidence="1">Multi-pass membrane protein</topology>
    </subcellularLocation>
</comment>
<feature type="transmembrane region" description="Helical" evidence="5">
    <location>
        <begin position="111"/>
        <end position="137"/>
    </location>
</feature>
<dbReference type="PANTHER" id="PTHR43229">
    <property type="entry name" value="NODULATION PROTEIN J"/>
    <property type="match status" value="1"/>
</dbReference>
<dbReference type="GO" id="GO:0140359">
    <property type="term" value="F:ABC-type transporter activity"/>
    <property type="evidence" value="ECO:0007669"/>
    <property type="project" value="InterPro"/>
</dbReference>
<evidence type="ECO:0000313" key="7">
    <source>
        <dbReference type="EMBL" id="CDX02258.1"/>
    </source>
</evidence>
<dbReference type="RefSeq" id="WP_005811256.1">
    <property type="nucleotide sequence ID" value="NZ_CABKQQ010000029.1"/>
</dbReference>
<keyword evidence="2 5" id="KW-0812">Transmembrane</keyword>
<dbReference type="InterPro" id="IPR047817">
    <property type="entry name" value="ABC2_TM_bact-type"/>
</dbReference>
<reference evidence="8 9" key="2">
    <citation type="submission" date="2015-12" db="EMBL/GenBank/DDBJ databases">
        <title>Draft Genome Sequence of Desulfitobacterium hafniense Strain DH, a Sulfate-reducing Bacterium Isolated from Paddy Soils.</title>
        <authorList>
            <person name="Bao P."/>
            <person name="Zhang X."/>
            <person name="Li G."/>
        </authorList>
    </citation>
    <scope>NUCLEOTIDE SEQUENCE [LARGE SCALE GENOMIC DNA]</scope>
    <source>
        <strain evidence="8 9">DH</strain>
    </source>
</reference>
<evidence type="ECO:0000259" key="6">
    <source>
        <dbReference type="PROSITE" id="PS51012"/>
    </source>
</evidence>
<dbReference type="PIRSF" id="PIRSF006648">
    <property type="entry name" value="DrrB"/>
    <property type="match status" value="1"/>
</dbReference>
<evidence type="ECO:0000256" key="1">
    <source>
        <dbReference type="ARBA" id="ARBA00004141"/>
    </source>
</evidence>
<feature type="transmembrane region" description="Helical" evidence="5">
    <location>
        <begin position="238"/>
        <end position="256"/>
    </location>
</feature>
<dbReference type="PROSITE" id="PS51012">
    <property type="entry name" value="ABC_TM2"/>
    <property type="match status" value="1"/>
</dbReference>
<comment type="similarity">
    <text evidence="5">Belongs to the ABC-2 integral membrane protein family.</text>
</comment>
<keyword evidence="5" id="KW-0813">Transport</keyword>
<evidence type="ECO:0000256" key="5">
    <source>
        <dbReference type="RuleBase" id="RU361157"/>
    </source>
</evidence>
<dbReference type="EMBL" id="LK996017">
    <property type="protein sequence ID" value="CDX02258.1"/>
    <property type="molecule type" value="Genomic_DNA"/>
</dbReference>
<protein>
    <recommendedName>
        <fullName evidence="5">Transport permease protein</fullName>
    </recommendedName>
</protein>
<dbReference type="InterPro" id="IPR013525">
    <property type="entry name" value="ABC2_TM"/>
</dbReference>
<organism evidence="7">
    <name type="scientific">Desulfitobacterium hafniense</name>
    <name type="common">Desulfitobacterium frappieri</name>
    <dbReference type="NCBI Taxonomy" id="49338"/>
    <lineage>
        <taxon>Bacteria</taxon>
        <taxon>Bacillati</taxon>
        <taxon>Bacillota</taxon>
        <taxon>Clostridia</taxon>
        <taxon>Eubacteriales</taxon>
        <taxon>Desulfitobacteriaceae</taxon>
        <taxon>Desulfitobacterium</taxon>
    </lineage>
</organism>
<feature type="transmembrane region" description="Helical" evidence="5">
    <location>
        <begin position="64"/>
        <end position="90"/>
    </location>
</feature>
<name>A0A098B099_DESHA</name>
<feature type="transmembrane region" description="Helical" evidence="5">
    <location>
        <begin position="149"/>
        <end position="172"/>
    </location>
</feature>
<dbReference type="InterPro" id="IPR051784">
    <property type="entry name" value="Nod_factor_ABC_transporter"/>
</dbReference>
<feature type="transmembrane region" description="Helical" evidence="5">
    <location>
        <begin position="184"/>
        <end position="205"/>
    </location>
</feature>
<dbReference type="AlphaFoldDB" id="A0A098B099"/>
<keyword evidence="3 5" id="KW-1133">Transmembrane helix</keyword>
<evidence type="ECO:0000313" key="9">
    <source>
        <dbReference type="Proteomes" id="UP000054623"/>
    </source>
</evidence>
<evidence type="ECO:0000256" key="4">
    <source>
        <dbReference type="ARBA" id="ARBA00023136"/>
    </source>
</evidence>